<feature type="domain" description="Methyl-accepting transducer" evidence="6">
    <location>
        <begin position="180"/>
        <end position="405"/>
    </location>
</feature>
<dbReference type="STRING" id="1293891.TMES_03535"/>
<dbReference type="PROSITE" id="PS50111">
    <property type="entry name" value="CHEMOTAXIS_TRANSDUC_2"/>
    <property type="match status" value="1"/>
</dbReference>
<dbReference type="GO" id="GO:0007165">
    <property type="term" value="P:signal transduction"/>
    <property type="evidence" value="ECO:0007669"/>
    <property type="project" value="UniProtKB-KW"/>
</dbReference>
<dbReference type="GO" id="GO:0005886">
    <property type="term" value="C:plasma membrane"/>
    <property type="evidence" value="ECO:0007669"/>
    <property type="project" value="UniProtKB-SubCell"/>
</dbReference>
<dbReference type="AlphaFoldDB" id="A0A1Y2L518"/>
<dbReference type="InterPro" id="IPR000727">
    <property type="entry name" value="T_SNARE_dom"/>
</dbReference>
<keyword evidence="9" id="KW-1185">Reference proteome</keyword>
<dbReference type="Gene3D" id="1.10.287.950">
    <property type="entry name" value="Methyl-accepting chemotaxis protein"/>
    <property type="match status" value="1"/>
</dbReference>
<evidence type="ECO:0000256" key="1">
    <source>
        <dbReference type="ARBA" id="ARBA00004429"/>
    </source>
</evidence>
<dbReference type="Proteomes" id="UP000193391">
    <property type="component" value="Unassembled WGS sequence"/>
</dbReference>
<keyword evidence="2" id="KW-0472">Membrane</keyword>
<evidence type="ECO:0000259" key="6">
    <source>
        <dbReference type="PROSITE" id="PS50111"/>
    </source>
</evidence>
<keyword evidence="2" id="KW-0997">Cell inner membrane</keyword>
<dbReference type="InterPro" id="IPR004089">
    <property type="entry name" value="MCPsignal_dom"/>
</dbReference>
<dbReference type="RefSeq" id="WP_085579416.1">
    <property type="nucleotide sequence ID" value="NZ_JFKA01000001.1"/>
</dbReference>
<evidence type="ECO:0000259" key="7">
    <source>
        <dbReference type="PROSITE" id="PS50192"/>
    </source>
</evidence>
<comment type="subcellular location">
    <subcellularLocation>
        <location evidence="1">Cell inner membrane</location>
        <topology evidence="1">Multi-pass membrane protein</topology>
    </subcellularLocation>
</comment>
<dbReference type="SUPFAM" id="SSF58104">
    <property type="entry name" value="Methyl-accepting chemotaxis protein (MCP) signaling domain"/>
    <property type="match status" value="1"/>
</dbReference>
<evidence type="ECO:0000313" key="8">
    <source>
        <dbReference type="EMBL" id="OSQ40771.1"/>
    </source>
</evidence>
<accession>A0A1Y2L518</accession>
<evidence type="ECO:0000256" key="4">
    <source>
        <dbReference type="ARBA" id="ARBA00029447"/>
    </source>
</evidence>
<sequence length="706" mass="75721">MDIRQAAAGAASLPYASAAFDVISPHLGQIARDFIADFADTPPPDASQKATAMAQYWQDLFSASGPETISRELARNPVTGLFPTASTTVLASAYEHALSTALRHVAANMRGNKAQLCADALRTTFCTDMGAVLGQMVKTGPTGADSRTTREIQAISEIIERETDNMISEVGFQAGRMNDVSQIMETDSRELSKLVERITETTAIASGNVATVASATEELQASSHEIAQRIHQTSDIAGQAVARVDETTGTMASLSSTAGEIGKVVDIVKRISDQTKMLALNATIEAARAGDAGKGFAVVANEVKNLATQTEKAISDINAQIQAIQQATSTAVGAIEGIGGAIDEVSRLSNDISASVEQQTAAINEISGSAQEVSTHMKGIADNIGLAHSKAQNARDTSENLRGLATHIRRDVTEMDQRFRAVLRTTGSDANAGADGTSQNKPRRRVPIAVDIVVDFGKGETRTGVTADMSTAGLLARIDASEKDAGKPVSITLDGDTKLHGTLKAVSSLGAHIQFDQLTAEAHKVIDEMLVKTRTHDEKIAELGKPLAQQLGKLFDDAVRRGELKIDELMTPRYQVIEGTDPKQFTTAFLNFTDTHFAPLQEGTLGKDAHIVFVAAVDQNGYLPTHNKVFSQPQRPNDPLWNTGNARNRRIFDDRAGLMAARNTKPVLLQTYFRDMGDKVVFMKECDVPIMVSGQHWGNLRIGYRA</sequence>
<protein>
    <submittedName>
        <fullName evidence="8">Chemotaxis protein</fullName>
    </submittedName>
</protein>
<gene>
    <name evidence="8" type="ORF">TMES_03535</name>
</gene>
<dbReference type="SMART" id="SM00283">
    <property type="entry name" value="MA"/>
    <property type="match status" value="1"/>
</dbReference>
<proteinExistence type="inferred from homology"/>
<reference evidence="8 9" key="1">
    <citation type="submission" date="2014-03" db="EMBL/GenBank/DDBJ databases">
        <title>The draft genome sequence of Thalassospira mesophila JCM 18969.</title>
        <authorList>
            <person name="Lai Q."/>
            <person name="Shao Z."/>
        </authorList>
    </citation>
    <scope>NUCLEOTIDE SEQUENCE [LARGE SCALE GENOMIC DNA]</scope>
    <source>
        <strain evidence="8 9">JCM 18969</strain>
    </source>
</reference>
<name>A0A1Y2L518_9PROT</name>
<organism evidence="8 9">
    <name type="scientific">Thalassospira mesophila</name>
    <dbReference type="NCBI Taxonomy" id="1293891"/>
    <lineage>
        <taxon>Bacteria</taxon>
        <taxon>Pseudomonadati</taxon>
        <taxon>Pseudomonadota</taxon>
        <taxon>Alphaproteobacteria</taxon>
        <taxon>Rhodospirillales</taxon>
        <taxon>Thalassospiraceae</taxon>
        <taxon>Thalassospira</taxon>
    </lineage>
</organism>
<dbReference type="PANTHER" id="PTHR32089:SF112">
    <property type="entry name" value="LYSOZYME-LIKE PROTEIN-RELATED"/>
    <property type="match status" value="1"/>
</dbReference>
<evidence type="ECO:0000256" key="3">
    <source>
        <dbReference type="ARBA" id="ARBA00023224"/>
    </source>
</evidence>
<comment type="similarity">
    <text evidence="4">Belongs to the methyl-accepting chemotaxis (MCP) protein family.</text>
</comment>
<feature type="domain" description="T-SNARE coiled-coil homology" evidence="7">
    <location>
        <begin position="325"/>
        <end position="387"/>
    </location>
</feature>
<evidence type="ECO:0000256" key="5">
    <source>
        <dbReference type="PROSITE-ProRule" id="PRU00284"/>
    </source>
</evidence>
<keyword evidence="2" id="KW-1003">Cell membrane</keyword>
<comment type="caution">
    <text evidence="8">The sequence shown here is derived from an EMBL/GenBank/DDBJ whole genome shotgun (WGS) entry which is preliminary data.</text>
</comment>
<dbReference type="Pfam" id="PF00015">
    <property type="entry name" value="MCPsignal"/>
    <property type="match status" value="1"/>
</dbReference>
<evidence type="ECO:0000256" key="2">
    <source>
        <dbReference type="ARBA" id="ARBA00022519"/>
    </source>
</evidence>
<keyword evidence="3 5" id="KW-0807">Transducer</keyword>
<dbReference type="EMBL" id="JFKA01000001">
    <property type="protein sequence ID" value="OSQ40771.1"/>
    <property type="molecule type" value="Genomic_DNA"/>
</dbReference>
<dbReference type="PROSITE" id="PS50192">
    <property type="entry name" value="T_SNARE"/>
    <property type="match status" value="1"/>
</dbReference>
<evidence type="ECO:0000313" key="9">
    <source>
        <dbReference type="Proteomes" id="UP000193391"/>
    </source>
</evidence>
<dbReference type="OrthoDB" id="2489132at2"/>
<dbReference type="PANTHER" id="PTHR32089">
    <property type="entry name" value="METHYL-ACCEPTING CHEMOTAXIS PROTEIN MCPB"/>
    <property type="match status" value="1"/>
</dbReference>